<name>A0AAD1HQW6_9MYCO</name>
<evidence type="ECO:0000259" key="1">
    <source>
        <dbReference type="Pfam" id="PF05305"/>
    </source>
</evidence>
<sequence>MISLGHFHRTAVPTGFGSDRDAVRMGSQWRRIAVSAFTLLTIASVAPAYAEPDSVDPSANYSVFLQAIAGDGIVVDSRQAILEGQAVCNLMRPPNDASLWDAGRHVASMHSDWGMGLALHFADRSVQHLCPHRGSF</sequence>
<dbReference type="KEGG" id="maic:MAIC_41080"/>
<gene>
    <name evidence="2" type="ORF">MAIC_41080</name>
</gene>
<evidence type="ECO:0000313" key="2">
    <source>
        <dbReference type="EMBL" id="BBX09305.1"/>
    </source>
</evidence>
<dbReference type="RefSeq" id="WP_115321590.1">
    <property type="nucleotide sequence ID" value="NZ_AP022561.1"/>
</dbReference>
<dbReference type="InterPro" id="IPR007969">
    <property type="entry name" value="DUF732"/>
</dbReference>
<dbReference type="Pfam" id="PF05305">
    <property type="entry name" value="DUF732"/>
    <property type="match status" value="1"/>
</dbReference>
<feature type="domain" description="DUF732" evidence="1">
    <location>
        <begin position="64"/>
        <end position="131"/>
    </location>
</feature>
<reference evidence="2 3" key="1">
    <citation type="journal article" date="2019" name="Emerg. Microbes Infect.">
        <title>Comprehensive subspecies identification of 175 nontuberculous mycobacteria species based on 7547 genomic profiles.</title>
        <authorList>
            <person name="Matsumoto Y."/>
            <person name="Kinjo T."/>
            <person name="Motooka D."/>
            <person name="Nabeya D."/>
            <person name="Jung N."/>
            <person name="Uechi K."/>
            <person name="Horii T."/>
            <person name="Iida T."/>
            <person name="Fujita J."/>
            <person name="Nakamura S."/>
        </authorList>
    </citation>
    <scope>NUCLEOTIDE SEQUENCE [LARGE SCALE GENOMIC DNA]</scope>
    <source>
        <strain evidence="2 3">JCM 6376</strain>
    </source>
</reference>
<proteinExistence type="predicted"/>
<protein>
    <recommendedName>
        <fullName evidence="1">DUF732 domain-containing protein</fullName>
    </recommendedName>
</protein>
<dbReference type="EMBL" id="AP022561">
    <property type="protein sequence ID" value="BBX09305.1"/>
    <property type="molecule type" value="Genomic_DNA"/>
</dbReference>
<dbReference type="Proteomes" id="UP000467327">
    <property type="component" value="Chromosome"/>
</dbReference>
<accession>A0AAD1HQW6</accession>
<dbReference type="AlphaFoldDB" id="A0AAD1HQW6"/>
<keyword evidence="3" id="KW-1185">Reference proteome</keyword>
<evidence type="ECO:0000313" key="3">
    <source>
        <dbReference type="Proteomes" id="UP000467327"/>
    </source>
</evidence>
<organism evidence="2 3">
    <name type="scientific">Mycolicibacterium aichiense</name>
    <dbReference type="NCBI Taxonomy" id="1799"/>
    <lineage>
        <taxon>Bacteria</taxon>
        <taxon>Bacillati</taxon>
        <taxon>Actinomycetota</taxon>
        <taxon>Actinomycetes</taxon>
        <taxon>Mycobacteriales</taxon>
        <taxon>Mycobacteriaceae</taxon>
        <taxon>Mycolicibacterium</taxon>
    </lineage>
</organism>